<dbReference type="AlphaFoldDB" id="A0A6C2YIG8"/>
<dbReference type="InParanoid" id="A0A6C2YIG8"/>
<organism evidence="1">
    <name type="scientific">Tuwongella immobilis</name>
    <dbReference type="NCBI Taxonomy" id="692036"/>
    <lineage>
        <taxon>Bacteria</taxon>
        <taxon>Pseudomonadati</taxon>
        <taxon>Planctomycetota</taxon>
        <taxon>Planctomycetia</taxon>
        <taxon>Gemmatales</taxon>
        <taxon>Gemmataceae</taxon>
        <taxon>Tuwongella</taxon>
    </lineage>
</organism>
<accession>A0A6C2YIG8</accession>
<evidence type="ECO:0000313" key="1">
    <source>
        <dbReference type="EMBL" id="VIP00933.1"/>
    </source>
</evidence>
<gene>
    <name evidence="1" type="ORF">GMBLW1_30270</name>
</gene>
<dbReference type="EMBL" id="LR586016">
    <property type="protein sequence ID" value="VIP00933.1"/>
    <property type="molecule type" value="Genomic_DNA"/>
</dbReference>
<dbReference type="EMBL" id="LR593887">
    <property type="protein sequence ID" value="VTR97284.1"/>
    <property type="molecule type" value="Genomic_DNA"/>
</dbReference>
<name>A0A6C2YIG8_9BACT</name>
<protein>
    <submittedName>
        <fullName evidence="1">Uncharacterized protein</fullName>
    </submittedName>
</protein>
<dbReference type="KEGG" id="tim:GMBLW1_30270"/>
<evidence type="ECO:0000313" key="2">
    <source>
        <dbReference type="Proteomes" id="UP000464378"/>
    </source>
</evidence>
<keyword evidence="2" id="KW-1185">Reference proteome</keyword>
<dbReference type="Proteomes" id="UP000464378">
    <property type="component" value="Chromosome"/>
</dbReference>
<proteinExistence type="predicted"/>
<sequence length="91" mass="10547">MENGMESRVIIKESEENHIDLVSVQVSCNLTNSKPSTSRSNVNHCPRANRMRYWMVLVIFWLESLSDFFCSMSQSLQWNDLGTVKFETISL</sequence>
<reference evidence="1" key="1">
    <citation type="submission" date="2019-04" db="EMBL/GenBank/DDBJ databases">
        <authorList>
            <consortium name="Science for Life Laboratories"/>
        </authorList>
    </citation>
    <scope>NUCLEOTIDE SEQUENCE</scope>
    <source>
        <strain evidence="1">MBLW1</strain>
    </source>
</reference>